<proteinExistence type="predicted"/>
<dbReference type="Pfam" id="PF00646">
    <property type="entry name" value="F-box"/>
    <property type="match status" value="1"/>
</dbReference>
<feature type="domain" description="F-box" evidence="1">
    <location>
        <begin position="40"/>
        <end position="76"/>
    </location>
</feature>
<dbReference type="AlphaFoldDB" id="A0A8H4VBH6"/>
<dbReference type="Proteomes" id="UP000562929">
    <property type="component" value="Unassembled WGS sequence"/>
</dbReference>
<protein>
    <submittedName>
        <fullName evidence="2">F-box domain containing protein</fullName>
    </submittedName>
</protein>
<reference evidence="2 3" key="1">
    <citation type="journal article" date="2020" name="G3 (Bethesda)">
        <title>Genetic Underpinnings of Host Manipulation by Ophiocordyceps as Revealed by Comparative Transcriptomics.</title>
        <authorList>
            <person name="Will I."/>
            <person name="Das B."/>
            <person name="Trinh T."/>
            <person name="Brachmann A."/>
            <person name="Ohm R.A."/>
            <person name="de Bekker C."/>
        </authorList>
    </citation>
    <scope>NUCLEOTIDE SEQUENCE [LARGE SCALE GENOMIC DNA]</scope>
    <source>
        <strain evidence="2 3">EC05</strain>
    </source>
</reference>
<gene>
    <name evidence="2" type="ORF">GQ602_006113</name>
</gene>
<accession>A0A8H4VBH6</accession>
<evidence type="ECO:0000259" key="1">
    <source>
        <dbReference type="PROSITE" id="PS50181"/>
    </source>
</evidence>
<dbReference type="OrthoDB" id="4430588at2759"/>
<comment type="caution">
    <text evidence="2">The sequence shown here is derived from an EMBL/GenBank/DDBJ whole genome shotgun (WGS) entry which is preliminary data.</text>
</comment>
<organism evidence="2 3">
    <name type="scientific">Ophiocordyceps camponoti-floridani</name>
    <dbReference type="NCBI Taxonomy" id="2030778"/>
    <lineage>
        <taxon>Eukaryota</taxon>
        <taxon>Fungi</taxon>
        <taxon>Dikarya</taxon>
        <taxon>Ascomycota</taxon>
        <taxon>Pezizomycotina</taxon>
        <taxon>Sordariomycetes</taxon>
        <taxon>Hypocreomycetidae</taxon>
        <taxon>Hypocreales</taxon>
        <taxon>Ophiocordycipitaceae</taxon>
        <taxon>Ophiocordyceps</taxon>
    </lineage>
</organism>
<dbReference type="EMBL" id="JAACLJ010000007">
    <property type="protein sequence ID" value="KAF4582969.1"/>
    <property type="molecule type" value="Genomic_DNA"/>
</dbReference>
<evidence type="ECO:0000313" key="2">
    <source>
        <dbReference type="EMBL" id="KAF4582969.1"/>
    </source>
</evidence>
<dbReference type="InterPro" id="IPR036047">
    <property type="entry name" value="F-box-like_dom_sf"/>
</dbReference>
<evidence type="ECO:0000313" key="3">
    <source>
        <dbReference type="Proteomes" id="UP000562929"/>
    </source>
</evidence>
<name>A0A8H4VBH6_9HYPO</name>
<dbReference type="PROSITE" id="PS50181">
    <property type="entry name" value="FBOX"/>
    <property type="match status" value="1"/>
</dbReference>
<dbReference type="InterPro" id="IPR001810">
    <property type="entry name" value="F-box_dom"/>
</dbReference>
<dbReference type="SUPFAM" id="SSF81383">
    <property type="entry name" value="F-box domain"/>
    <property type="match status" value="1"/>
</dbReference>
<sequence length="189" mass="21543">MHCQWRFHVEDCRRDHQKAHWEAFKVPPTLKVMPWQNAQPSALEALPTELLLSIMTRLGPTEQLFLALTSKKLLAISSLIKFAIPSARKHRAGGLNCTAMLVVLRTLPPRGPNGRASKAWAPCCDCYRYRPKKLKGYWKQVGKRYTADDQSDPVFRGYGAVVESWGHIRSSSYQCPECWCLESARSWGL</sequence>
<keyword evidence="3" id="KW-1185">Reference proteome</keyword>